<dbReference type="AlphaFoldDB" id="A0A1X0Y096"/>
<dbReference type="PANTHER" id="PTHR35038:SF6">
    <property type="entry name" value="SURFACE LOCALIZED DECAHEME CYTOCHROME C LIPOPROTEIN"/>
    <property type="match status" value="1"/>
</dbReference>
<dbReference type="SUPFAM" id="SSF48695">
    <property type="entry name" value="Multiheme cytochromes"/>
    <property type="match status" value="1"/>
</dbReference>
<feature type="transmembrane region" description="Helical" evidence="2">
    <location>
        <begin position="469"/>
        <end position="488"/>
    </location>
</feature>
<dbReference type="Gene3D" id="1.20.950.20">
    <property type="entry name" value="Transmembrane di-heme cytochromes, Chain C"/>
    <property type="match status" value="1"/>
</dbReference>
<name>A0A1X0Y096_9BACT</name>
<evidence type="ECO:0000256" key="1">
    <source>
        <dbReference type="ARBA" id="ARBA00022729"/>
    </source>
</evidence>
<dbReference type="EMBL" id="NAAD01000015">
    <property type="protein sequence ID" value="ORJ58610.1"/>
    <property type="molecule type" value="Genomic_DNA"/>
</dbReference>
<protein>
    <submittedName>
        <fullName evidence="4">Cytochrome C</fullName>
    </submittedName>
</protein>
<feature type="transmembrane region" description="Helical" evidence="2">
    <location>
        <begin position="345"/>
        <end position="365"/>
    </location>
</feature>
<reference evidence="4 5" key="1">
    <citation type="submission" date="2017-03" db="EMBL/GenBank/DDBJ databases">
        <title>Genome sequence of Geothermobacter sp. EPR-M, Deep-Sea Iron Reducer.</title>
        <authorList>
            <person name="Tully B."/>
            <person name="Savalia P."/>
            <person name="Abuyen K."/>
            <person name="Baughan C."/>
            <person name="Romero E."/>
            <person name="Ronkowski C."/>
            <person name="Torres B."/>
            <person name="Tremblay J."/>
            <person name="Trujillo A."/>
            <person name="Tyler M."/>
            <person name="Perez-Rodriguez I."/>
            <person name="Amend J."/>
        </authorList>
    </citation>
    <scope>NUCLEOTIDE SEQUENCE [LARGE SCALE GENOMIC DNA]</scope>
    <source>
        <strain evidence="4 5">EPR-M</strain>
    </source>
</reference>
<comment type="caution">
    <text evidence="4">The sequence shown here is derived from an EMBL/GenBank/DDBJ whole genome shotgun (WGS) entry which is preliminary data.</text>
</comment>
<evidence type="ECO:0000256" key="2">
    <source>
        <dbReference type="SAM" id="Phobius"/>
    </source>
</evidence>
<dbReference type="Proteomes" id="UP000193136">
    <property type="component" value="Unassembled WGS sequence"/>
</dbReference>
<organism evidence="4 5">
    <name type="scientific">Geothermobacter hydrogeniphilus</name>
    <dbReference type="NCBI Taxonomy" id="1969733"/>
    <lineage>
        <taxon>Bacteria</taxon>
        <taxon>Pseudomonadati</taxon>
        <taxon>Thermodesulfobacteriota</taxon>
        <taxon>Desulfuromonadia</taxon>
        <taxon>Desulfuromonadales</taxon>
        <taxon>Geothermobacteraceae</taxon>
        <taxon>Geothermobacter</taxon>
    </lineage>
</organism>
<evidence type="ECO:0000313" key="4">
    <source>
        <dbReference type="EMBL" id="ORJ58610.1"/>
    </source>
</evidence>
<dbReference type="GO" id="GO:0016491">
    <property type="term" value="F:oxidoreductase activity"/>
    <property type="evidence" value="ECO:0007669"/>
    <property type="project" value="TreeGrafter"/>
</dbReference>
<keyword evidence="2" id="KW-1133">Transmembrane helix</keyword>
<evidence type="ECO:0000256" key="3">
    <source>
        <dbReference type="SAM" id="SignalP"/>
    </source>
</evidence>
<evidence type="ECO:0000313" key="5">
    <source>
        <dbReference type="Proteomes" id="UP000193136"/>
    </source>
</evidence>
<feature type="transmembrane region" description="Helical" evidence="2">
    <location>
        <begin position="582"/>
        <end position="607"/>
    </location>
</feature>
<keyword evidence="1 3" id="KW-0732">Signal</keyword>
<proteinExistence type="predicted"/>
<feature type="signal peptide" evidence="3">
    <location>
        <begin position="1"/>
        <end position="29"/>
    </location>
</feature>
<keyword evidence="2" id="KW-0812">Transmembrane</keyword>
<sequence>MNSIHCPWLPWAGLFIVFLLSVVPASASASCLDCHPENSFRLDFPASVHGPNGCTSCHRFPAGGESHPLAADHRPTVDCNRCHKDIAQAYASSVHRAAGVGCSECHAPVHGLHAWRENKEKAVELCLGCHDQEDYRQSVHGRAVADGNDDAAACHDCHGLHDVRAVSSLSPGQVQAFNVDTCIPCHADKEKMTRNGVRLGVVASYLSSHHGKSYRLGSTRRAAGCADCHTAHRVLPKSDPASSLHGDNLVKICRRCHPGATASFTRYYPHGDHHDRNNYPLLYWTFLAMNCLLIGVFAFFWIHSILWMFRGFVENRKKLAAAARGEGVLVHAAHKQYRRFSKHHILFHLIVITSFLGLSLTGLPLKFSDQPWAQTLMSFYGGVEYAGLLHRACAVLTFYYFVAALLLSINFLFISKKPSGNCWQRLFGPDSLMPNGKDVRDLLGMVRWFLFRGPKPEFERWTYWEKFDFLAVFWGMVAIGSSGLLLWFPEFFGQFLPGWVFNVAIIIHSDEALLATGFIFTVHFFNTHGRPEKFPMDFVIFNGQISRQEFIEERSAQWRRYREAGVIEQFEIKKPSGVVYDFILKGFGFLALFTGLALAFLMLIAFIRG</sequence>
<keyword evidence="2" id="KW-0472">Membrane</keyword>
<dbReference type="Gene3D" id="3.90.10.10">
    <property type="entry name" value="Cytochrome C3"/>
    <property type="match status" value="1"/>
</dbReference>
<feature type="chain" id="PRO_5012913697" evidence="3">
    <location>
        <begin position="30"/>
        <end position="609"/>
    </location>
</feature>
<feature type="transmembrane region" description="Helical" evidence="2">
    <location>
        <begin position="281"/>
        <end position="309"/>
    </location>
</feature>
<gene>
    <name evidence="4" type="ORF">B5V00_12235</name>
</gene>
<dbReference type="InterPro" id="IPR036280">
    <property type="entry name" value="Multihaem_cyt_sf"/>
</dbReference>
<feature type="transmembrane region" description="Helical" evidence="2">
    <location>
        <begin position="500"/>
        <end position="525"/>
    </location>
</feature>
<dbReference type="InterPro" id="IPR051829">
    <property type="entry name" value="Multiheme_Cytochr_ET"/>
</dbReference>
<dbReference type="PANTHER" id="PTHR35038">
    <property type="entry name" value="DISSIMILATORY SULFITE REDUCTASE SIRA"/>
    <property type="match status" value="1"/>
</dbReference>
<accession>A0A1X0Y096</accession>
<dbReference type="STRING" id="1969733.B5V00_12235"/>
<keyword evidence="5" id="KW-1185">Reference proteome</keyword>
<feature type="transmembrane region" description="Helical" evidence="2">
    <location>
        <begin position="385"/>
        <end position="407"/>
    </location>
</feature>
<dbReference type="RefSeq" id="WP_085011091.1">
    <property type="nucleotide sequence ID" value="NZ_NAAD01000015.1"/>
</dbReference>